<proteinExistence type="predicted"/>
<accession>A0ABP3CE20</accession>
<sequence>MKELPLAGGERRVRLITRVSSKELEEVMEVNPLYYVDRVSNPYDAEFRKMCRKARLQGIERSKVMQ</sequence>
<protein>
    <submittedName>
        <fullName evidence="1">Uncharacterized protein</fullName>
    </submittedName>
</protein>
<evidence type="ECO:0000313" key="1">
    <source>
        <dbReference type="EMBL" id="GAA0200771.1"/>
    </source>
</evidence>
<dbReference type="Proteomes" id="UP001500399">
    <property type="component" value="Unassembled WGS sequence"/>
</dbReference>
<organism evidence="1 2">
    <name type="scientific">Selenomonas dianae</name>
    <dbReference type="NCBI Taxonomy" id="135079"/>
    <lineage>
        <taxon>Bacteria</taxon>
        <taxon>Bacillati</taxon>
        <taxon>Bacillota</taxon>
        <taxon>Negativicutes</taxon>
        <taxon>Selenomonadales</taxon>
        <taxon>Selenomonadaceae</taxon>
        <taxon>Selenomonas</taxon>
    </lineage>
</organism>
<keyword evidence="2" id="KW-1185">Reference proteome</keyword>
<reference evidence="2" key="1">
    <citation type="journal article" date="2019" name="Int. J. Syst. Evol. Microbiol.">
        <title>The Global Catalogue of Microorganisms (GCM) 10K type strain sequencing project: providing services to taxonomists for standard genome sequencing and annotation.</title>
        <authorList>
            <consortium name="The Broad Institute Genomics Platform"/>
            <consortium name="The Broad Institute Genome Sequencing Center for Infectious Disease"/>
            <person name="Wu L."/>
            <person name="Ma J."/>
        </authorList>
    </citation>
    <scope>NUCLEOTIDE SEQUENCE [LARGE SCALE GENOMIC DNA]</scope>
    <source>
        <strain evidence="2">JCM 8542</strain>
    </source>
</reference>
<evidence type="ECO:0000313" key="2">
    <source>
        <dbReference type="Proteomes" id="UP001500399"/>
    </source>
</evidence>
<comment type="caution">
    <text evidence="1">The sequence shown here is derived from an EMBL/GenBank/DDBJ whole genome shotgun (WGS) entry which is preliminary data.</text>
</comment>
<name>A0ABP3CE20_9FIRM</name>
<dbReference type="EMBL" id="BAAACR010000001">
    <property type="protein sequence ID" value="GAA0200771.1"/>
    <property type="molecule type" value="Genomic_DNA"/>
</dbReference>
<gene>
    <name evidence="1" type="ORF">GCM10008919_00110</name>
</gene>